<protein>
    <recommendedName>
        <fullName evidence="1">[acyl-carrier-protein] S-malonyltransferase</fullName>
        <ecNumber evidence="1">2.3.1.39</ecNumber>
    </recommendedName>
</protein>
<evidence type="ECO:0000256" key="4">
    <source>
        <dbReference type="ARBA" id="ARBA00048462"/>
    </source>
</evidence>
<dbReference type="GO" id="GO:0006633">
    <property type="term" value="P:fatty acid biosynthetic process"/>
    <property type="evidence" value="ECO:0007669"/>
    <property type="project" value="TreeGrafter"/>
</dbReference>
<evidence type="ECO:0000256" key="1">
    <source>
        <dbReference type="ARBA" id="ARBA00013258"/>
    </source>
</evidence>
<dbReference type="EMBL" id="CP000155">
    <property type="protein sequence ID" value="ABC32772.1"/>
    <property type="molecule type" value="Genomic_DNA"/>
</dbReference>
<evidence type="ECO:0000256" key="3">
    <source>
        <dbReference type="ARBA" id="ARBA00023315"/>
    </source>
</evidence>
<evidence type="ECO:0000259" key="5">
    <source>
        <dbReference type="SMART" id="SM00827"/>
    </source>
</evidence>
<dbReference type="InterPro" id="IPR014043">
    <property type="entry name" value="Acyl_transferase_dom"/>
</dbReference>
<dbReference type="AlphaFoldDB" id="Q2S9A2"/>
<keyword evidence="3" id="KW-0012">Acyltransferase</keyword>
<dbReference type="STRING" id="349521.HCH_06124"/>
<dbReference type="PANTHER" id="PTHR42681">
    <property type="entry name" value="MALONYL-COA-ACYL CARRIER PROTEIN TRANSACYLASE, MITOCHONDRIAL"/>
    <property type="match status" value="1"/>
</dbReference>
<evidence type="ECO:0000313" key="6">
    <source>
        <dbReference type="EMBL" id="ABC32772.1"/>
    </source>
</evidence>
<organism evidence="6 7">
    <name type="scientific">Hahella chejuensis (strain KCTC 2396)</name>
    <dbReference type="NCBI Taxonomy" id="349521"/>
    <lineage>
        <taxon>Bacteria</taxon>
        <taxon>Pseudomonadati</taxon>
        <taxon>Pseudomonadota</taxon>
        <taxon>Gammaproteobacteria</taxon>
        <taxon>Oceanospirillales</taxon>
        <taxon>Hahellaceae</taxon>
        <taxon>Hahella</taxon>
    </lineage>
</organism>
<evidence type="ECO:0000313" key="7">
    <source>
        <dbReference type="Proteomes" id="UP000000238"/>
    </source>
</evidence>
<dbReference type="EC" id="2.3.1.39" evidence="1"/>
<feature type="domain" description="Malonyl-CoA:ACP transacylase (MAT)" evidence="5">
    <location>
        <begin position="8"/>
        <end position="339"/>
    </location>
</feature>
<proteinExistence type="predicted"/>
<comment type="catalytic activity">
    <reaction evidence="4">
        <text>holo-[ACP] + malonyl-CoA = malonyl-[ACP] + CoA</text>
        <dbReference type="Rhea" id="RHEA:41792"/>
        <dbReference type="Rhea" id="RHEA-COMP:9623"/>
        <dbReference type="Rhea" id="RHEA-COMP:9685"/>
        <dbReference type="ChEBI" id="CHEBI:57287"/>
        <dbReference type="ChEBI" id="CHEBI:57384"/>
        <dbReference type="ChEBI" id="CHEBI:64479"/>
        <dbReference type="ChEBI" id="CHEBI:78449"/>
        <dbReference type="EC" id="2.3.1.39"/>
    </reaction>
</comment>
<dbReference type="InterPro" id="IPR016035">
    <property type="entry name" value="Acyl_Trfase/lysoPLipase"/>
</dbReference>
<dbReference type="SMART" id="SM00827">
    <property type="entry name" value="PKS_AT"/>
    <property type="match status" value="1"/>
</dbReference>
<sequence>MKERIAIVCPGRGTYNQNELGYLKRHHGDRFTLLSEFDTYRAQQGQVTLSDLDGRDKYSLKEHSSGDNASALIYACAYADFLSIDRDRYEIVAVTGNSMGWYIALACAGALAPMDALHLINYMGLAMHNALIGGQLVYTLLDPQWNPLPGRREQVLALLNDINDELGAEEAFVSIELGGMLVLAGSDRACKMMMAQLPPEQERFPMKLHNHAAFHTPLQNPVMQQARGELPSAPFRAPQAPLVDGRGVIWTPWSTDTQALWDYTLGHQVVEPYDFTKAVEVTLKEFAPDRVVVLGPGDTLGGSVAQTMARIHWRGVEDKHSFSARQSADPVLLAMGREEQAAPLRKK</sequence>
<reference evidence="6 7" key="1">
    <citation type="journal article" date="2005" name="Nucleic Acids Res.">
        <title>Genomic blueprint of Hahella chejuensis, a marine microbe producing an algicidal agent.</title>
        <authorList>
            <person name="Jeong H."/>
            <person name="Yim J.H."/>
            <person name="Lee C."/>
            <person name="Choi S.-H."/>
            <person name="Park Y.K."/>
            <person name="Yoon S.H."/>
            <person name="Hur C.-G."/>
            <person name="Kang H.-Y."/>
            <person name="Kim D."/>
            <person name="Lee H.H."/>
            <person name="Park K.H."/>
            <person name="Park S.-H."/>
            <person name="Park H.-S."/>
            <person name="Lee H.K."/>
            <person name="Oh T.K."/>
            <person name="Kim J.F."/>
        </authorList>
    </citation>
    <scope>NUCLEOTIDE SEQUENCE [LARGE SCALE GENOMIC DNA]</scope>
    <source>
        <strain evidence="6 7">KCTC 2396</strain>
    </source>
</reference>
<keyword evidence="7" id="KW-1185">Reference proteome</keyword>
<dbReference type="InterPro" id="IPR050858">
    <property type="entry name" value="Mal-CoA-ACP_Trans/PKS_FabD"/>
</dbReference>
<dbReference type="PANTHER" id="PTHR42681:SF1">
    <property type="entry name" value="MALONYL-COA-ACYL CARRIER PROTEIN TRANSACYLASE, MITOCHONDRIAL"/>
    <property type="match status" value="1"/>
</dbReference>
<name>Q2S9A2_HAHCH</name>
<gene>
    <name evidence="6" type="ordered locus">HCH_06124</name>
</gene>
<accession>Q2S9A2</accession>
<dbReference type="HOGENOM" id="CLU_806082_0_0_6"/>
<dbReference type="eggNOG" id="COG0331">
    <property type="taxonomic scope" value="Bacteria"/>
</dbReference>
<dbReference type="SUPFAM" id="SSF52151">
    <property type="entry name" value="FabD/lysophospholipase-like"/>
    <property type="match status" value="1"/>
</dbReference>
<dbReference type="RefSeq" id="WP_011399830.1">
    <property type="nucleotide sequence ID" value="NC_007645.1"/>
</dbReference>
<dbReference type="KEGG" id="hch:HCH_06124"/>
<dbReference type="InterPro" id="IPR001227">
    <property type="entry name" value="Ac_transferase_dom_sf"/>
</dbReference>
<dbReference type="Proteomes" id="UP000000238">
    <property type="component" value="Chromosome"/>
</dbReference>
<dbReference type="OrthoDB" id="5756162at2"/>
<keyword evidence="2 6" id="KW-0808">Transferase</keyword>
<dbReference type="GO" id="GO:0004314">
    <property type="term" value="F:[acyl-carrier-protein] S-malonyltransferase activity"/>
    <property type="evidence" value="ECO:0007669"/>
    <property type="project" value="UniProtKB-EC"/>
</dbReference>
<dbReference type="Gene3D" id="3.40.366.10">
    <property type="entry name" value="Malonyl-Coenzyme A Acyl Carrier Protein, domain 2"/>
    <property type="match status" value="1"/>
</dbReference>
<evidence type="ECO:0000256" key="2">
    <source>
        <dbReference type="ARBA" id="ARBA00022679"/>
    </source>
</evidence>